<dbReference type="InterPro" id="IPR040455">
    <property type="entry name" value="Atg6_BARA"/>
</dbReference>
<sequence>MKHLRSKKSFIENAFCNCSKCNRFFFLSKHSFYPDEKISQQINNNNAQTIAKPELYHTQANHKNTSTTNICLHYNKNKWLYLKHFEKLIKYITSFECISFPLCPSCCARLLIQIKMQKSSIENTKNLFRFLPEGLSLKIIESSIQNLRNEASFDILTQKANLISHKSKIDSYFDQKKSLKEYYKINDSFILSSNYPTYPDHSTSHFSLTLVSSFWISTDKHYITINNVRIGFYGFCTNTIEENNIGLKFLSHLMWALSKTFGITFRNFEILPFGAIRTQKNTLIYLKIPEPNQTNEINSFNLALDVLFYSASALFTSQDVSEFCGTPPFEIDVENHLIASISYKYAESAKSIEDWSIAMRLLLFNLKLLQIRSSSQFLTNS</sequence>
<dbReference type="EMBL" id="JAPFFF010000009">
    <property type="protein sequence ID" value="KAK8882270.1"/>
    <property type="molecule type" value="Genomic_DNA"/>
</dbReference>
<evidence type="ECO:0000313" key="2">
    <source>
        <dbReference type="EMBL" id="KAK8882270.1"/>
    </source>
</evidence>
<proteinExistence type="predicted"/>
<comment type="caution">
    <text evidence="2">The sequence shown here is derived from an EMBL/GenBank/DDBJ whole genome shotgun (WGS) entry which is preliminary data.</text>
</comment>
<dbReference type="InterPro" id="IPR038274">
    <property type="entry name" value="Atg6/Beclin_C_sf"/>
</dbReference>
<name>A0ABR2JTR2_9EUKA</name>
<keyword evidence="3" id="KW-1185">Reference proteome</keyword>
<gene>
    <name evidence="2" type="ORF">M9Y10_044912</name>
</gene>
<evidence type="ECO:0000259" key="1">
    <source>
        <dbReference type="Pfam" id="PF04111"/>
    </source>
</evidence>
<accession>A0ABR2JTR2</accession>
<organism evidence="2 3">
    <name type="scientific">Tritrichomonas musculus</name>
    <dbReference type="NCBI Taxonomy" id="1915356"/>
    <lineage>
        <taxon>Eukaryota</taxon>
        <taxon>Metamonada</taxon>
        <taxon>Parabasalia</taxon>
        <taxon>Tritrichomonadida</taxon>
        <taxon>Tritrichomonadidae</taxon>
        <taxon>Tritrichomonas</taxon>
    </lineage>
</organism>
<dbReference type="Pfam" id="PF04111">
    <property type="entry name" value="APG6"/>
    <property type="match status" value="1"/>
</dbReference>
<feature type="domain" description="Atg6 BARA" evidence="1">
    <location>
        <begin position="212"/>
        <end position="372"/>
    </location>
</feature>
<dbReference type="Gene3D" id="1.10.418.40">
    <property type="entry name" value="Autophagy protein 6/Beclin 1"/>
    <property type="match status" value="1"/>
</dbReference>
<reference evidence="2 3" key="1">
    <citation type="submission" date="2024-04" db="EMBL/GenBank/DDBJ databases">
        <title>Tritrichomonas musculus Genome.</title>
        <authorList>
            <person name="Alves-Ferreira E."/>
            <person name="Grigg M."/>
            <person name="Lorenzi H."/>
            <person name="Galac M."/>
        </authorList>
    </citation>
    <scope>NUCLEOTIDE SEQUENCE [LARGE SCALE GENOMIC DNA]</scope>
    <source>
        <strain evidence="2 3">EAF2021</strain>
    </source>
</reference>
<protein>
    <recommendedName>
        <fullName evidence="1">Atg6 BARA domain-containing protein</fullName>
    </recommendedName>
</protein>
<evidence type="ECO:0000313" key="3">
    <source>
        <dbReference type="Proteomes" id="UP001470230"/>
    </source>
</evidence>
<dbReference type="Proteomes" id="UP001470230">
    <property type="component" value="Unassembled WGS sequence"/>
</dbReference>